<evidence type="ECO:0000313" key="2">
    <source>
        <dbReference type="EMBL" id="KAF9778209.1"/>
    </source>
</evidence>
<dbReference type="AlphaFoldDB" id="A0A9P6H3N6"/>
<gene>
    <name evidence="2" type="ORF">BJ322DRAFT_1114454</name>
</gene>
<proteinExistence type="predicted"/>
<feature type="domain" description="F-box" evidence="1">
    <location>
        <begin position="3"/>
        <end position="50"/>
    </location>
</feature>
<dbReference type="SMART" id="SM00256">
    <property type="entry name" value="FBOX"/>
    <property type="match status" value="1"/>
</dbReference>
<dbReference type="InterPro" id="IPR036047">
    <property type="entry name" value="F-box-like_dom_sf"/>
</dbReference>
<evidence type="ECO:0000313" key="3">
    <source>
        <dbReference type="Proteomes" id="UP000736335"/>
    </source>
</evidence>
<accession>A0A9P6H3N6</accession>
<reference evidence="2" key="2">
    <citation type="submission" date="2020-11" db="EMBL/GenBank/DDBJ databases">
        <authorList>
            <consortium name="DOE Joint Genome Institute"/>
            <person name="Kuo A."/>
            <person name="Miyauchi S."/>
            <person name="Kiss E."/>
            <person name="Drula E."/>
            <person name="Kohler A."/>
            <person name="Sanchez-Garcia M."/>
            <person name="Andreopoulos B."/>
            <person name="Barry K.W."/>
            <person name="Bonito G."/>
            <person name="Buee M."/>
            <person name="Carver A."/>
            <person name="Chen C."/>
            <person name="Cichocki N."/>
            <person name="Clum A."/>
            <person name="Culley D."/>
            <person name="Crous P.W."/>
            <person name="Fauchery L."/>
            <person name="Girlanda M."/>
            <person name="Hayes R."/>
            <person name="Keri Z."/>
            <person name="Labutti K."/>
            <person name="Lipzen A."/>
            <person name="Lombard V."/>
            <person name="Magnuson J."/>
            <person name="Maillard F."/>
            <person name="Morin E."/>
            <person name="Murat C."/>
            <person name="Nolan M."/>
            <person name="Ohm R."/>
            <person name="Pangilinan J."/>
            <person name="Pereira M."/>
            <person name="Perotto S."/>
            <person name="Peter M."/>
            <person name="Riley R."/>
            <person name="Sitrit Y."/>
            <person name="Stielow B."/>
            <person name="Szollosi G."/>
            <person name="Zifcakova L."/>
            <person name="Stursova M."/>
            <person name="Spatafora J.W."/>
            <person name="Tedersoo L."/>
            <person name="Vaario L.-M."/>
            <person name="Yamada A."/>
            <person name="Yan M."/>
            <person name="Wang P."/>
            <person name="Xu J."/>
            <person name="Bruns T."/>
            <person name="Baldrian P."/>
            <person name="Vilgalys R."/>
            <person name="Henrissat B."/>
            <person name="Grigoriev I.V."/>
            <person name="Hibbett D."/>
            <person name="Nagy L.G."/>
            <person name="Martin F.M."/>
        </authorList>
    </citation>
    <scope>NUCLEOTIDE SEQUENCE</scope>
    <source>
        <strain evidence="2">UH-Tt-Lm1</strain>
    </source>
</reference>
<dbReference type="Pfam" id="PF00646">
    <property type="entry name" value="F-box"/>
    <property type="match status" value="1"/>
</dbReference>
<dbReference type="InterPro" id="IPR001810">
    <property type="entry name" value="F-box_dom"/>
</dbReference>
<dbReference type="Proteomes" id="UP000736335">
    <property type="component" value="Unassembled WGS sequence"/>
</dbReference>
<dbReference type="PROSITE" id="PS50181">
    <property type="entry name" value="FBOX"/>
    <property type="match status" value="1"/>
</dbReference>
<comment type="caution">
    <text evidence="2">The sequence shown here is derived from an EMBL/GenBank/DDBJ whole genome shotgun (WGS) entry which is preliminary data.</text>
</comment>
<keyword evidence="3" id="KW-1185">Reference proteome</keyword>
<protein>
    <recommendedName>
        <fullName evidence="1">F-box domain-containing protein</fullName>
    </recommendedName>
</protein>
<sequence>MFSSSLLDLPPEIWEHILHFVPEPSMLSIRLVNRQLLGLIDGSTSLQYRLELYQSGHEDNIRATQPCVASRREQLREYQAAWSDGERAVPVRETFKGISGPELSGDTLVTMCRAKMCFIKLPSMAKRLPTRSWTIDLPFDGLSVAMHPPTNVVAVSEYTGSISSVPIHILRMDTGQAHPLASVPVLRHNIQDNFTEIYPPYLAISQSTVAILFRESGQADQVIDEDRLFVWNWRTGSKILSLDNTYYETITLFSDTWLVAGYAFRPTDERCPDSYSLHLMDTSADPIKKVRFELSVPSYGDHGHFAGVHSGESAFYEPSRSEFGPQPPFLPIPSEAIITARIQMCYTATNEHAAYCVTLRLCELMELAKREESFVPWKDWAPYTSIWEKKGLIQHIFSDFCVSGWRFVCPLKEIGPDELTFEIHEFNSRCGPPASLSNGDLPMDTEPASFVGSRVKGGKDVSNIRSSERVKELVFKWKEGMGDLTNVSTNVMITEDNLILVSWTPGIMAWSMTIITF</sequence>
<evidence type="ECO:0000259" key="1">
    <source>
        <dbReference type="PROSITE" id="PS50181"/>
    </source>
</evidence>
<organism evidence="2 3">
    <name type="scientific">Thelephora terrestris</name>
    <dbReference type="NCBI Taxonomy" id="56493"/>
    <lineage>
        <taxon>Eukaryota</taxon>
        <taxon>Fungi</taxon>
        <taxon>Dikarya</taxon>
        <taxon>Basidiomycota</taxon>
        <taxon>Agaricomycotina</taxon>
        <taxon>Agaricomycetes</taxon>
        <taxon>Thelephorales</taxon>
        <taxon>Thelephoraceae</taxon>
        <taxon>Thelephora</taxon>
    </lineage>
</organism>
<name>A0A9P6H3N6_9AGAM</name>
<reference evidence="2" key="1">
    <citation type="journal article" date="2020" name="Nat. Commun.">
        <title>Large-scale genome sequencing of mycorrhizal fungi provides insights into the early evolution of symbiotic traits.</title>
        <authorList>
            <person name="Miyauchi S."/>
            <person name="Kiss E."/>
            <person name="Kuo A."/>
            <person name="Drula E."/>
            <person name="Kohler A."/>
            <person name="Sanchez-Garcia M."/>
            <person name="Morin E."/>
            <person name="Andreopoulos B."/>
            <person name="Barry K.W."/>
            <person name="Bonito G."/>
            <person name="Buee M."/>
            <person name="Carver A."/>
            <person name="Chen C."/>
            <person name="Cichocki N."/>
            <person name="Clum A."/>
            <person name="Culley D."/>
            <person name="Crous P.W."/>
            <person name="Fauchery L."/>
            <person name="Girlanda M."/>
            <person name="Hayes R.D."/>
            <person name="Keri Z."/>
            <person name="LaButti K."/>
            <person name="Lipzen A."/>
            <person name="Lombard V."/>
            <person name="Magnuson J."/>
            <person name="Maillard F."/>
            <person name="Murat C."/>
            <person name="Nolan M."/>
            <person name="Ohm R.A."/>
            <person name="Pangilinan J."/>
            <person name="Pereira M.F."/>
            <person name="Perotto S."/>
            <person name="Peter M."/>
            <person name="Pfister S."/>
            <person name="Riley R."/>
            <person name="Sitrit Y."/>
            <person name="Stielow J.B."/>
            <person name="Szollosi G."/>
            <person name="Zifcakova L."/>
            <person name="Stursova M."/>
            <person name="Spatafora J.W."/>
            <person name="Tedersoo L."/>
            <person name="Vaario L.M."/>
            <person name="Yamada A."/>
            <person name="Yan M."/>
            <person name="Wang P."/>
            <person name="Xu J."/>
            <person name="Bruns T."/>
            <person name="Baldrian P."/>
            <person name="Vilgalys R."/>
            <person name="Dunand C."/>
            <person name="Henrissat B."/>
            <person name="Grigoriev I.V."/>
            <person name="Hibbett D."/>
            <person name="Nagy L.G."/>
            <person name="Martin F.M."/>
        </authorList>
    </citation>
    <scope>NUCLEOTIDE SEQUENCE</scope>
    <source>
        <strain evidence="2">UH-Tt-Lm1</strain>
    </source>
</reference>
<dbReference type="EMBL" id="WIUZ02000024">
    <property type="protein sequence ID" value="KAF9778209.1"/>
    <property type="molecule type" value="Genomic_DNA"/>
</dbReference>
<dbReference type="OrthoDB" id="3174109at2759"/>
<dbReference type="SUPFAM" id="SSF81383">
    <property type="entry name" value="F-box domain"/>
    <property type="match status" value="1"/>
</dbReference>